<dbReference type="Gene3D" id="2.60.40.10">
    <property type="entry name" value="Immunoglobulins"/>
    <property type="match status" value="1"/>
</dbReference>
<protein>
    <recommendedName>
        <fullName evidence="6">Alpha-1,4-glucan:maltose-1-phosphate maltosyltransferase</fullName>
        <shortName evidence="6">GMPMT</shortName>
        <ecNumber evidence="6">2.4.99.16</ecNumber>
    </recommendedName>
    <alternativeName>
        <fullName evidence="6">(1-&gt;4)-alpha-D-glucan:maltose-1-phosphate alpha-D-maltosyltransferase</fullName>
    </alternativeName>
</protein>
<dbReference type="SMART" id="SM00642">
    <property type="entry name" value="Aamy"/>
    <property type="match status" value="1"/>
</dbReference>
<keyword evidence="4 6" id="KW-0119">Carbohydrate metabolism</keyword>
<dbReference type="Gene3D" id="2.60.40.1180">
    <property type="entry name" value="Golgi alpha-mannosidase II"/>
    <property type="match status" value="1"/>
</dbReference>
<dbReference type="InterPro" id="IPR021828">
    <property type="entry name" value="GlgE_dom_N/S"/>
</dbReference>
<feature type="binding site" evidence="6">
    <location>
        <position position="369"/>
    </location>
    <ligand>
        <name>alpha-maltose 1-phosphate</name>
        <dbReference type="ChEBI" id="CHEBI:63576"/>
    </ligand>
</feature>
<dbReference type="InterPro" id="IPR049171">
    <property type="entry name" value="GLGE_C"/>
</dbReference>
<accession>A0ABX0X625</accession>
<dbReference type="GO" id="GO:0016757">
    <property type="term" value="F:glycosyltransferase activity"/>
    <property type="evidence" value="ECO:0007669"/>
    <property type="project" value="UniProtKB-KW"/>
</dbReference>
<dbReference type="Pfam" id="PF21702">
    <property type="entry name" value="GLGE_C"/>
    <property type="match status" value="1"/>
</dbReference>
<feature type="active site" description="Proton donor" evidence="6">
    <location>
        <position position="434"/>
    </location>
</feature>
<reference evidence="9 10" key="1">
    <citation type="submission" date="2020-03" db="EMBL/GenBank/DDBJ databases">
        <title>Genomic Encyclopedia of Type Strains, Phase IV (KMG-IV): sequencing the most valuable type-strain genomes for metagenomic binning, comparative biology and taxonomic classification.</title>
        <authorList>
            <person name="Goeker M."/>
        </authorList>
    </citation>
    <scope>NUCLEOTIDE SEQUENCE [LARGE SCALE GENOMIC DNA]</scope>
    <source>
        <strain evidence="9 10">DSM 105096</strain>
    </source>
</reference>
<gene>
    <name evidence="6" type="primary">glgE</name>
    <name evidence="9" type="ORF">GGR27_000123</name>
</gene>
<comment type="caution">
    <text evidence="9">The sequence shown here is derived from an EMBL/GenBank/DDBJ whole genome shotgun (WGS) entry which is preliminary data.</text>
</comment>
<feature type="domain" description="Glycosyl hydrolase family 13 catalytic" evidence="8">
    <location>
        <begin position="221"/>
        <end position="572"/>
    </location>
</feature>
<feature type="region of interest" description="Disordered" evidence="7">
    <location>
        <begin position="269"/>
        <end position="289"/>
    </location>
</feature>
<dbReference type="PANTHER" id="PTHR47786">
    <property type="entry name" value="ALPHA-1,4-GLUCAN:MALTOSE-1-PHOSPHATE MALTOSYLTRANSFERASE"/>
    <property type="match status" value="1"/>
</dbReference>
<dbReference type="HAMAP" id="MF_02124">
    <property type="entry name" value="GlgE"/>
    <property type="match status" value="1"/>
</dbReference>
<dbReference type="InterPro" id="IPR013780">
    <property type="entry name" value="Glyco_hydro_b"/>
</dbReference>
<dbReference type="PANTHER" id="PTHR47786:SF2">
    <property type="entry name" value="GLYCOSYL HYDROLASE FAMILY 13 CATALYTIC DOMAIN-CONTAINING PROTEIN"/>
    <property type="match status" value="1"/>
</dbReference>
<dbReference type="RefSeq" id="WP_245184351.1">
    <property type="nucleotide sequence ID" value="NZ_JAATJH010000001.1"/>
</dbReference>
<comment type="subunit">
    <text evidence="1 6">Homodimer.</text>
</comment>
<evidence type="ECO:0000256" key="5">
    <source>
        <dbReference type="ARBA" id="ARBA00048735"/>
    </source>
</evidence>
<evidence type="ECO:0000256" key="3">
    <source>
        <dbReference type="ARBA" id="ARBA00022679"/>
    </source>
</evidence>
<evidence type="ECO:0000313" key="10">
    <source>
        <dbReference type="Proteomes" id="UP000770785"/>
    </source>
</evidence>
<dbReference type="Proteomes" id="UP000770785">
    <property type="component" value="Unassembled WGS sequence"/>
</dbReference>
<comment type="catalytic activity">
    <reaction evidence="5 6">
        <text>alpha-maltose 1-phosphate + [(1-&gt;4)-alpha-D-glucosyl](n) = [(1-&gt;4)-alpha-D-glucosyl](n+2) + phosphate</text>
        <dbReference type="Rhea" id="RHEA:42692"/>
        <dbReference type="Rhea" id="RHEA-COMP:9584"/>
        <dbReference type="Rhea" id="RHEA-COMP:10183"/>
        <dbReference type="ChEBI" id="CHEBI:15444"/>
        <dbReference type="ChEBI" id="CHEBI:43474"/>
        <dbReference type="ChEBI" id="CHEBI:63576"/>
        <dbReference type="EC" id="2.4.99.16"/>
    </reaction>
</comment>
<dbReference type="EC" id="2.4.99.16" evidence="6"/>
<evidence type="ECO:0000313" key="9">
    <source>
        <dbReference type="EMBL" id="NJC24642.1"/>
    </source>
</evidence>
<feature type="active site" description="Nucleophile" evidence="6">
    <location>
        <position position="405"/>
    </location>
</feature>
<proteinExistence type="inferred from homology"/>
<evidence type="ECO:0000256" key="2">
    <source>
        <dbReference type="ARBA" id="ARBA00022676"/>
    </source>
</evidence>
<dbReference type="InterPro" id="IPR017853">
    <property type="entry name" value="GH"/>
</dbReference>
<evidence type="ECO:0000256" key="6">
    <source>
        <dbReference type="HAMAP-Rule" id="MF_02124"/>
    </source>
</evidence>
<keyword evidence="3 6" id="KW-0808">Transferase</keyword>
<evidence type="ECO:0000256" key="4">
    <source>
        <dbReference type="ARBA" id="ARBA00023277"/>
    </source>
</evidence>
<keyword evidence="10" id="KW-1185">Reference proteome</keyword>
<dbReference type="SUPFAM" id="SSF51445">
    <property type="entry name" value="(Trans)glycosidases"/>
    <property type="match status" value="1"/>
</dbReference>
<feature type="binding site" evidence="6">
    <location>
        <position position="273"/>
    </location>
    <ligand>
        <name>alpha-maltose 1-phosphate</name>
        <dbReference type="ChEBI" id="CHEBI:63576"/>
    </ligand>
</feature>
<dbReference type="Gene3D" id="3.20.20.80">
    <property type="entry name" value="Glycosidases"/>
    <property type="match status" value="1"/>
</dbReference>
<comment type="function">
    <text evidence="6">Maltosyltransferase that uses maltose 1-phosphate (M1P) as the sugar donor to elongate linear or branched alpha-(1-&gt;4)-glucans. Is involved in a branched alpha-glucan biosynthetic pathway from trehalose, together with TreS, Mak and GlgB.</text>
</comment>
<comment type="similarity">
    <text evidence="6">Belongs to the glycosyl hydrolase 13 family. GlgE subfamily.</text>
</comment>
<feature type="binding site" evidence="6">
    <location>
        <position position="334"/>
    </location>
    <ligand>
        <name>alpha-maltose 1-phosphate</name>
        <dbReference type="ChEBI" id="CHEBI:63576"/>
    </ligand>
</feature>
<dbReference type="Pfam" id="PF11896">
    <property type="entry name" value="GlgE_dom_N_S"/>
    <property type="match status" value="1"/>
</dbReference>
<name>A0ABX0X625_9BACT</name>
<feature type="binding site" evidence="6">
    <location>
        <position position="406"/>
    </location>
    <ligand>
        <name>alpha-maltose 1-phosphate</name>
        <dbReference type="ChEBI" id="CHEBI:63576"/>
    </ligand>
</feature>
<dbReference type="InterPro" id="IPR006047">
    <property type="entry name" value="GH13_cat_dom"/>
</dbReference>
<organism evidence="9 10">
    <name type="scientific">Neolewinella antarctica</name>
    <dbReference type="NCBI Taxonomy" id="442734"/>
    <lineage>
        <taxon>Bacteria</taxon>
        <taxon>Pseudomonadati</taxon>
        <taxon>Bacteroidota</taxon>
        <taxon>Saprospiria</taxon>
        <taxon>Saprospirales</taxon>
        <taxon>Lewinellaceae</taxon>
        <taxon>Neolewinella</taxon>
    </lineage>
</organism>
<dbReference type="EMBL" id="JAATJH010000001">
    <property type="protein sequence ID" value="NJC24642.1"/>
    <property type="molecule type" value="Genomic_DNA"/>
</dbReference>
<feature type="site" description="Transition state stabilizer" evidence="6">
    <location>
        <position position="492"/>
    </location>
</feature>
<keyword evidence="2 6" id="KW-0328">Glycosyltransferase</keyword>
<feature type="binding site" evidence="6">
    <location>
        <begin position="547"/>
        <end position="548"/>
    </location>
    <ligand>
        <name>alpha-maltose 1-phosphate</name>
        <dbReference type="ChEBI" id="CHEBI:63576"/>
    </ligand>
</feature>
<evidence type="ECO:0000259" key="8">
    <source>
        <dbReference type="SMART" id="SM00642"/>
    </source>
</evidence>
<dbReference type="Gene3D" id="1.20.58.80">
    <property type="entry name" value="Phosphotransferase system, lactose/cellobiose-type IIA subunit"/>
    <property type="match status" value="1"/>
</dbReference>
<sequence>MPRTEKFTNPNIQHTQSFNNFAAHKLSLTMQNRSIIDHVKPEINAGRFMIKRVVGELVDVSATIFGDGHDYLRAVVQFKHAAEKDWTEVEMNELPNDFWEATFAVPKQGIYGYRIVSWVDHLLTWYRGFKKKQADGQAMGIELTIGGNFLTVLKKQSPKKDHKKLSEAIKALGQSDTEAAVAYVLGPEFGKLINDYPLRQYETTYDRDLRVKVGRLRERFSSWYELFPRSTSPDVNRAGTFKDVEQLLPRIHELGFNVLYMPPVHPVGRKNRKGRNNATTALENEPGSPWAIGAAEGGHKAILPELGDIADYKKLIKSAKSEYDIDVALDLAFQCAPDHPYIEAHPDWFIWRPDGTIMYAENPPKKYQDIVPINFETEDHAALWKELLSVVIYWCEAGVNIFRVDNPHTKPYRFWEFIIEETHKTYPDAIFLAEAFTRPAIMSELAKRGFQQSYTYFTWRNSAQEMKAYVIELTTTELADYMQANFWPNTPDILAYEMMGADANQFAKRLLLAATLSSSYGLYGPSYELMENRGNTNGKEEYYDSEKYTIRHYDWSYRNRITDIYERINRARNNHAALQQTRNVRFTDVSNENLLSYVKWDQNKTSFIWTIVNFDEHNTQAGYVGVPVDLLGEQGFRVRDLLTGATYWWNSNANYVELNPHQMPAHVFEITPA</sequence>
<evidence type="ECO:0000256" key="7">
    <source>
        <dbReference type="SAM" id="MobiDB-lite"/>
    </source>
</evidence>
<dbReference type="InterPro" id="IPR026585">
    <property type="entry name" value="GlgE"/>
</dbReference>
<evidence type="ECO:0000256" key="1">
    <source>
        <dbReference type="ARBA" id="ARBA00011738"/>
    </source>
</evidence>
<dbReference type="InterPro" id="IPR013783">
    <property type="entry name" value="Ig-like_fold"/>
</dbReference>